<dbReference type="Proteomes" id="UP000261285">
    <property type="component" value="Unassembled WGS sequence"/>
</dbReference>
<feature type="transmembrane region" description="Helical" evidence="1">
    <location>
        <begin position="31"/>
        <end position="52"/>
    </location>
</feature>
<sequence length="351" mass="41927">MKHKRNILIIIIDIFLGVALIYEFGSSGISLFVKMNFTIAFIAIIMMYKRLGIFSYLKYTIGQYLPMVLIPGIALLIFCVITLYYEPETKLTKSELISFYGSFLAFVGAFCLGYFIYKRNEKNRFDEKIAKCKLLLNVLETTDQEMLRLSRYHFKPAFINYDPNWMNYYYEYEALVKRADIDLKHTLSLHFNTVDKMNVAMADKDYELAGRIFEDYVWRENYSVKRYNSLEAKMCLISASHMYEYGHRKARMSWLDDPKVKKTVAEYSKAYYPIVETYIWNIMMKKNIRFMENQDLDIEITDWLLKNDEFKKIAKFPDDKRIVCKIVHECFLMIERKSERLSYCWSEFTVK</sequence>
<reference evidence="2 3" key="1">
    <citation type="submission" date="2018-08" db="EMBL/GenBank/DDBJ databases">
        <title>A genome reference for cultivated species of the human gut microbiota.</title>
        <authorList>
            <person name="Zou Y."/>
            <person name="Xue W."/>
            <person name="Luo G."/>
        </authorList>
    </citation>
    <scope>NUCLEOTIDE SEQUENCE [LARGE SCALE GENOMIC DNA]</scope>
    <source>
        <strain evidence="2 3">OM02-16</strain>
    </source>
</reference>
<accession>A0A3E5GHI3</accession>
<gene>
    <name evidence="2" type="ORF">DXB16_02530</name>
</gene>
<feature type="transmembrane region" description="Helical" evidence="1">
    <location>
        <begin position="64"/>
        <end position="85"/>
    </location>
</feature>
<keyword evidence="1" id="KW-1133">Transmembrane helix</keyword>
<evidence type="ECO:0000313" key="2">
    <source>
        <dbReference type="EMBL" id="RGO34390.1"/>
    </source>
</evidence>
<feature type="transmembrane region" description="Helical" evidence="1">
    <location>
        <begin position="97"/>
        <end position="117"/>
    </location>
</feature>
<dbReference type="EMBL" id="QSVN01000002">
    <property type="protein sequence ID" value="RGO34390.1"/>
    <property type="molecule type" value="Genomic_DNA"/>
</dbReference>
<organism evidence="2 3">
    <name type="scientific">Dorea longicatena</name>
    <dbReference type="NCBI Taxonomy" id="88431"/>
    <lineage>
        <taxon>Bacteria</taxon>
        <taxon>Bacillati</taxon>
        <taxon>Bacillota</taxon>
        <taxon>Clostridia</taxon>
        <taxon>Lachnospirales</taxon>
        <taxon>Lachnospiraceae</taxon>
        <taxon>Dorea</taxon>
    </lineage>
</organism>
<keyword evidence="1" id="KW-0812">Transmembrane</keyword>
<keyword evidence="1" id="KW-0472">Membrane</keyword>
<name>A0A3E5GHI3_9FIRM</name>
<dbReference type="AlphaFoldDB" id="A0A3E5GHI3"/>
<feature type="transmembrane region" description="Helical" evidence="1">
    <location>
        <begin position="7"/>
        <end position="25"/>
    </location>
</feature>
<evidence type="ECO:0000313" key="3">
    <source>
        <dbReference type="Proteomes" id="UP000261285"/>
    </source>
</evidence>
<dbReference type="RefSeq" id="WP_117597365.1">
    <property type="nucleotide sequence ID" value="NZ_CABMEZ010000002.1"/>
</dbReference>
<evidence type="ECO:0000256" key="1">
    <source>
        <dbReference type="SAM" id="Phobius"/>
    </source>
</evidence>
<proteinExistence type="predicted"/>
<comment type="caution">
    <text evidence="2">The sequence shown here is derived from an EMBL/GenBank/DDBJ whole genome shotgun (WGS) entry which is preliminary data.</text>
</comment>
<protein>
    <submittedName>
        <fullName evidence="2">Uncharacterized protein</fullName>
    </submittedName>
</protein>